<dbReference type="Gene3D" id="1.20.58.900">
    <property type="match status" value="2"/>
</dbReference>
<accession>A0A8C3G304</accession>
<dbReference type="GeneTree" id="ENSGT00940000155595"/>
<feature type="coiled-coil region" evidence="2">
    <location>
        <begin position="336"/>
        <end position="373"/>
    </location>
</feature>
<dbReference type="FunFam" id="1.20.58.900:FF:000027">
    <property type="entry name" value="Uncharacterized protein"/>
    <property type="match status" value="1"/>
</dbReference>
<evidence type="ECO:0000256" key="2">
    <source>
        <dbReference type="SAM" id="Coils"/>
    </source>
</evidence>
<evidence type="ECO:0000256" key="1">
    <source>
        <dbReference type="ARBA" id="ARBA00023054"/>
    </source>
</evidence>
<reference evidence="4" key="2">
    <citation type="submission" date="2025-09" db="UniProtKB">
        <authorList>
            <consortium name="Ensembl"/>
        </authorList>
    </citation>
    <scope>IDENTIFICATION</scope>
</reference>
<protein>
    <submittedName>
        <fullName evidence="4">RUN and FYVE domain containing 2</fullName>
    </submittedName>
</protein>
<feature type="coiled-coil region" evidence="2">
    <location>
        <begin position="181"/>
        <end position="286"/>
    </location>
</feature>
<evidence type="ECO:0000313" key="5">
    <source>
        <dbReference type="Proteomes" id="UP000694565"/>
    </source>
</evidence>
<dbReference type="SUPFAM" id="SSF140741">
    <property type="entry name" value="RUN domain-like"/>
    <property type="match status" value="1"/>
</dbReference>
<dbReference type="Gene3D" id="1.20.5.170">
    <property type="match status" value="1"/>
</dbReference>
<evidence type="ECO:0000313" key="4">
    <source>
        <dbReference type="Ensembl" id="ENSCLMP00005030719.1"/>
    </source>
</evidence>
<proteinExistence type="predicted"/>
<dbReference type="InterPro" id="IPR037213">
    <property type="entry name" value="Run_dom_sf"/>
</dbReference>
<name>A0A8C3G304_CYCLU</name>
<dbReference type="GO" id="GO:0005737">
    <property type="term" value="C:cytoplasm"/>
    <property type="evidence" value="ECO:0007669"/>
    <property type="project" value="TreeGrafter"/>
</dbReference>
<evidence type="ECO:0000259" key="3">
    <source>
        <dbReference type="Pfam" id="PF02759"/>
    </source>
</evidence>
<dbReference type="AlphaFoldDB" id="A0A8C3G304"/>
<sequence>MTTQRDPMSMERANLLNMAKLSIKGLIESALSFGRTLDSDYPPLQQFFVVMEHCLKHGLKVKKSFLGFNKSLWGPLELVEKLCPEAAEISASVRDLPGLNDFYENSALMLEEEGAVIVGLLVGLNVIDANLCVKGEDLDSQVGVIDFSMYLKNDIDDYRSDERNSQIASILDQKNYVEELNRQLNSTVHGLQGRVESLEKSNSKLIEELAIAKNNIIKLQEENQQLRGENSLILQKTQEHFEVTQGDASVERDAYKQSRQGLDEMYNEAQRQLKDECQLRQDVENELVCQMSMKQEMDLAMKLLEKDIHEKQDTLIGLRHQLDEVKVINVEMYQKMQSSDDEMKKKNDVITRLEEKTNQITATMKQLEQSDKDLLSQTRTLAMSFVKCASTDTEHQYKLVKDISF</sequence>
<dbReference type="Ensembl" id="ENSCLMT00005032070.1">
    <property type="protein sequence ID" value="ENSCLMP00005030719.1"/>
    <property type="gene ID" value="ENSCLMG00005014749.1"/>
</dbReference>
<keyword evidence="5" id="KW-1185">Reference proteome</keyword>
<dbReference type="InterPro" id="IPR047335">
    <property type="entry name" value="RUFY1-3"/>
</dbReference>
<organism evidence="4 5">
    <name type="scientific">Cyclopterus lumpus</name>
    <name type="common">Lumpsucker</name>
    <dbReference type="NCBI Taxonomy" id="8103"/>
    <lineage>
        <taxon>Eukaryota</taxon>
        <taxon>Metazoa</taxon>
        <taxon>Chordata</taxon>
        <taxon>Craniata</taxon>
        <taxon>Vertebrata</taxon>
        <taxon>Euteleostomi</taxon>
        <taxon>Actinopterygii</taxon>
        <taxon>Neopterygii</taxon>
        <taxon>Teleostei</taxon>
        <taxon>Neoteleostei</taxon>
        <taxon>Acanthomorphata</taxon>
        <taxon>Eupercaria</taxon>
        <taxon>Perciformes</taxon>
        <taxon>Cottioidei</taxon>
        <taxon>Cottales</taxon>
        <taxon>Cyclopteridae</taxon>
        <taxon>Cyclopterus</taxon>
    </lineage>
</organism>
<dbReference type="PANTHER" id="PTHR45956">
    <property type="entry name" value="RUN AND FYVE DOMAIN-CONTAINING PROTEIN 2-LIKE PROTEIN"/>
    <property type="match status" value="1"/>
</dbReference>
<dbReference type="InterPro" id="IPR004012">
    <property type="entry name" value="Run_dom"/>
</dbReference>
<dbReference type="Pfam" id="PF02759">
    <property type="entry name" value="RUN"/>
    <property type="match status" value="1"/>
</dbReference>
<dbReference type="Proteomes" id="UP000694565">
    <property type="component" value="Unplaced"/>
</dbReference>
<dbReference type="PANTHER" id="PTHR45956:SF3">
    <property type="entry name" value="RUN AND FYVE DOMAIN-CONTAINING PROTEIN 2"/>
    <property type="match status" value="1"/>
</dbReference>
<keyword evidence="1 2" id="KW-0175">Coiled coil</keyword>
<feature type="domain" description="RUN" evidence="3">
    <location>
        <begin position="46"/>
        <end position="100"/>
    </location>
</feature>
<reference evidence="4" key="1">
    <citation type="submission" date="2025-08" db="UniProtKB">
        <authorList>
            <consortium name="Ensembl"/>
        </authorList>
    </citation>
    <scope>IDENTIFICATION</scope>
</reference>